<dbReference type="InterPro" id="IPR037185">
    <property type="entry name" value="EmrE-like"/>
</dbReference>
<feature type="domain" description="EamA" evidence="2">
    <location>
        <begin position="155"/>
        <end position="262"/>
    </location>
</feature>
<feature type="transmembrane region" description="Helical" evidence="1">
    <location>
        <begin position="185"/>
        <end position="207"/>
    </location>
</feature>
<dbReference type="EMBL" id="CP071504">
    <property type="protein sequence ID" value="QSX29630.1"/>
    <property type="molecule type" value="Genomic_DNA"/>
</dbReference>
<dbReference type="GO" id="GO:0016020">
    <property type="term" value="C:membrane"/>
    <property type="evidence" value="ECO:0007669"/>
    <property type="project" value="InterPro"/>
</dbReference>
<feature type="transmembrane region" description="Helical" evidence="1">
    <location>
        <begin position="99"/>
        <end position="116"/>
    </location>
</feature>
<dbReference type="Proteomes" id="UP000663281">
    <property type="component" value="Chromosome"/>
</dbReference>
<dbReference type="PANTHER" id="PTHR22911:SF134">
    <property type="entry name" value="DMT FAMILY TRANSPORTER"/>
    <property type="match status" value="1"/>
</dbReference>
<evidence type="ECO:0000256" key="1">
    <source>
        <dbReference type="SAM" id="Phobius"/>
    </source>
</evidence>
<feature type="transmembrane region" description="Helical" evidence="1">
    <location>
        <begin position="280"/>
        <end position="301"/>
    </location>
</feature>
<reference evidence="3 4" key="1">
    <citation type="submission" date="2021-03" db="EMBL/GenBank/DDBJ databases">
        <title>Novel species identification of genus Shewanella.</title>
        <authorList>
            <person name="Liu G."/>
            <person name="Zhang Q."/>
        </authorList>
    </citation>
    <scope>NUCLEOTIDE SEQUENCE [LARGE SCALE GENOMIC DNA]</scope>
    <source>
        <strain evidence="3 4">FJAT-53726</strain>
    </source>
</reference>
<accession>A0A974XJL3</accession>
<dbReference type="RefSeq" id="WP_207324715.1">
    <property type="nucleotide sequence ID" value="NZ_CP071504.1"/>
</dbReference>
<dbReference type="AlphaFoldDB" id="A0A974XJL3"/>
<feature type="transmembrane region" description="Helical" evidence="1">
    <location>
        <begin position="69"/>
        <end position="87"/>
    </location>
</feature>
<feature type="domain" description="EamA" evidence="2">
    <location>
        <begin position="4"/>
        <end position="138"/>
    </location>
</feature>
<evidence type="ECO:0000313" key="4">
    <source>
        <dbReference type="Proteomes" id="UP000663281"/>
    </source>
</evidence>
<keyword evidence="1" id="KW-0812">Transmembrane</keyword>
<feature type="transmembrane region" description="Helical" evidence="1">
    <location>
        <begin position="153"/>
        <end position="173"/>
    </location>
</feature>
<evidence type="ECO:0000259" key="2">
    <source>
        <dbReference type="Pfam" id="PF00892"/>
    </source>
</evidence>
<name>A0A974XJL3_9GAMM</name>
<dbReference type="Pfam" id="PF00892">
    <property type="entry name" value="EamA"/>
    <property type="match status" value="2"/>
</dbReference>
<organism evidence="3 4">
    <name type="scientific">Shewanella cyperi</name>
    <dbReference type="NCBI Taxonomy" id="2814292"/>
    <lineage>
        <taxon>Bacteria</taxon>
        <taxon>Pseudomonadati</taxon>
        <taxon>Pseudomonadota</taxon>
        <taxon>Gammaproteobacteria</taxon>
        <taxon>Alteromonadales</taxon>
        <taxon>Shewanellaceae</taxon>
        <taxon>Shewanella</taxon>
    </lineage>
</organism>
<feature type="transmembrane region" description="Helical" evidence="1">
    <location>
        <begin position="37"/>
        <end position="57"/>
    </location>
</feature>
<feature type="transmembrane region" description="Helical" evidence="1">
    <location>
        <begin position="123"/>
        <end position="141"/>
    </location>
</feature>
<sequence>MLRLGLLFVAVAVFFWGMLPIALKLSGDFIDPVTLTWFRFLVALIVSVLVQWLAGSLRQFAALRGGDWWRLLAAGILLMANYVSFVFSLDFLAPGVAQLNFQTAPFFLAFGGVLFFGERLKPVQLACFAGLALGMLLFFHPQLDFSGHADKQVMLGVLVVQFSAASWTSYALLQKALIGRLSPANVLLFIYGLGVVLMAPFCDFGHFNTMDKGDWLVAGFCAINTLVAYGCFGQSMKYWPTAQVSAMLALTPVVSFSLTALVVALGWWPEVIKGDSIDGLSLMGMLLIILSVMTLQLLPLWQKRRQVTA</sequence>
<evidence type="ECO:0000313" key="3">
    <source>
        <dbReference type="EMBL" id="QSX29630.1"/>
    </source>
</evidence>
<keyword evidence="1" id="KW-1133">Transmembrane helix</keyword>
<keyword evidence="1" id="KW-0472">Membrane</keyword>
<feature type="transmembrane region" description="Helical" evidence="1">
    <location>
        <begin position="213"/>
        <end position="232"/>
    </location>
</feature>
<proteinExistence type="predicted"/>
<dbReference type="KEGG" id="scyp:JYB88_15750"/>
<gene>
    <name evidence="3" type="ORF">JYB88_15750</name>
</gene>
<dbReference type="SUPFAM" id="SSF103481">
    <property type="entry name" value="Multidrug resistance efflux transporter EmrE"/>
    <property type="match status" value="1"/>
</dbReference>
<dbReference type="PANTHER" id="PTHR22911">
    <property type="entry name" value="ACYL-MALONYL CONDENSING ENZYME-RELATED"/>
    <property type="match status" value="1"/>
</dbReference>
<keyword evidence="4" id="KW-1185">Reference proteome</keyword>
<feature type="transmembrane region" description="Helical" evidence="1">
    <location>
        <begin position="244"/>
        <end position="268"/>
    </location>
</feature>
<dbReference type="InterPro" id="IPR000620">
    <property type="entry name" value="EamA_dom"/>
</dbReference>
<protein>
    <submittedName>
        <fullName evidence="3">DMT family transporter</fullName>
    </submittedName>
</protein>
<dbReference type="Gene3D" id="1.10.3730.20">
    <property type="match status" value="1"/>
</dbReference>